<evidence type="ECO:0000313" key="3">
    <source>
        <dbReference type="EMBL" id="MBF9220204.1"/>
    </source>
</evidence>
<proteinExistence type="predicted"/>
<reference evidence="3 4" key="1">
    <citation type="submission" date="2020-11" db="EMBL/GenBank/DDBJ databases">
        <authorList>
            <person name="Kim M.K."/>
        </authorList>
    </citation>
    <scope>NUCLEOTIDE SEQUENCE [LARGE SCALE GENOMIC DNA]</scope>
    <source>
        <strain evidence="3 4">BT662</strain>
    </source>
</reference>
<evidence type="ECO:0000313" key="4">
    <source>
        <dbReference type="Proteomes" id="UP000618931"/>
    </source>
</evidence>
<evidence type="ECO:0000256" key="2">
    <source>
        <dbReference type="SAM" id="SignalP"/>
    </source>
</evidence>
<accession>A0ABS0HZY1</accession>
<feature type="signal peptide" evidence="2">
    <location>
        <begin position="1"/>
        <end position="18"/>
    </location>
</feature>
<organism evidence="3 4">
    <name type="scientific">Hymenobacter ruricola</name>
    <dbReference type="NCBI Taxonomy" id="2791023"/>
    <lineage>
        <taxon>Bacteria</taxon>
        <taxon>Pseudomonadati</taxon>
        <taxon>Bacteroidota</taxon>
        <taxon>Cytophagia</taxon>
        <taxon>Cytophagales</taxon>
        <taxon>Hymenobacteraceae</taxon>
        <taxon>Hymenobacter</taxon>
    </lineage>
</organism>
<dbReference type="EMBL" id="JADQDM010000001">
    <property type="protein sequence ID" value="MBF9220204.1"/>
    <property type="molecule type" value="Genomic_DNA"/>
</dbReference>
<name>A0ABS0HZY1_9BACT</name>
<keyword evidence="2" id="KW-0732">Signal</keyword>
<dbReference type="PROSITE" id="PS51257">
    <property type="entry name" value="PROKAR_LIPOPROTEIN"/>
    <property type="match status" value="1"/>
</dbReference>
<feature type="compositionally biased region" description="Polar residues" evidence="1">
    <location>
        <begin position="77"/>
        <end position="126"/>
    </location>
</feature>
<keyword evidence="4" id="KW-1185">Reference proteome</keyword>
<comment type="caution">
    <text evidence="3">The sequence shown here is derived from an EMBL/GenBank/DDBJ whole genome shotgun (WGS) entry which is preliminary data.</text>
</comment>
<dbReference type="RefSeq" id="WP_196291641.1">
    <property type="nucleotide sequence ID" value="NZ_JADQDM010000001.1"/>
</dbReference>
<dbReference type="Proteomes" id="UP000618931">
    <property type="component" value="Unassembled WGS sequence"/>
</dbReference>
<feature type="region of interest" description="Disordered" evidence="1">
    <location>
        <begin position="69"/>
        <end position="126"/>
    </location>
</feature>
<protein>
    <submittedName>
        <fullName evidence="3">Uncharacterized protein</fullName>
    </submittedName>
</protein>
<sequence length="126" mass="13191">MKLSSRPALALLLGTALAATLSSCDYRWSPGENPQFKHGFTKAPGWHNWDVNRDSINYKQRVEPAGGEGSAAAIANGTVQDQLNSAPAGNSTASPQAANGTMNSVDKATNGNGNTNDQPQPKSQPQ</sequence>
<evidence type="ECO:0000256" key="1">
    <source>
        <dbReference type="SAM" id="MobiDB-lite"/>
    </source>
</evidence>
<feature type="chain" id="PRO_5046935373" evidence="2">
    <location>
        <begin position="19"/>
        <end position="126"/>
    </location>
</feature>
<gene>
    <name evidence="3" type="ORF">I2H31_03720</name>
</gene>